<dbReference type="Proteomes" id="UP001529340">
    <property type="component" value="Unassembled WGS sequence"/>
</dbReference>
<dbReference type="EMBL" id="JAUDCG010000002">
    <property type="protein sequence ID" value="MDM8156136.1"/>
    <property type="molecule type" value="Genomic_DNA"/>
</dbReference>
<comment type="caution">
    <text evidence="1">The sequence shown here is derived from an EMBL/GenBank/DDBJ whole genome shotgun (WGS) entry which is preliminary data.</text>
</comment>
<sequence length="139" mass="16296">MKTTDYHCGVIDAFNEMVACGVKRLALSHPFATAEERAQVLPFVETITAKYHTMYYLEDRLLISDLFDPTVHEGKYMILFYREEKDLQAYLELKMVRAESLRRREYATVRTAIAHRFGELLSYPNEQIDRLIAENRQKG</sequence>
<protein>
    <submittedName>
        <fullName evidence="1">Uncharacterized protein</fullName>
    </submittedName>
</protein>
<proteinExistence type="predicted"/>
<accession>A0ABT7U921</accession>
<name>A0ABT7U921_9FIRM</name>
<organism evidence="1 2">
    <name type="scientific">Amedibacillus dolichus</name>
    <dbReference type="NCBI Taxonomy" id="31971"/>
    <lineage>
        <taxon>Bacteria</taxon>
        <taxon>Bacillati</taxon>
        <taxon>Bacillota</taxon>
        <taxon>Erysipelotrichia</taxon>
        <taxon>Erysipelotrichales</taxon>
        <taxon>Erysipelotrichaceae</taxon>
        <taxon>Amedibacillus</taxon>
    </lineage>
</organism>
<gene>
    <name evidence="1" type="ORF">QUV96_00620</name>
</gene>
<evidence type="ECO:0000313" key="2">
    <source>
        <dbReference type="Proteomes" id="UP001529340"/>
    </source>
</evidence>
<dbReference type="RefSeq" id="WP_289606609.1">
    <property type="nucleotide sequence ID" value="NZ_JAUDCG010000002.1"/>
</dbReference>
<keyword evidence="2" id="KW-1185">Reference proteome</keyword>
<evidence type="ECO:0000313" key="1">
    <source>
        <dbReference type="EMBL" id="MDM8156136.1"/>
    </source>
</evidence>
<reference evidence="1" key="2">
    <citation type="submission" date="2023-06" db="EMBL/GenBank/DDBJ databases">
        <authorList>
            <person name="Zeman M."/>
            <person name="Kubasova T."/>
            <person name="Jahodarova E."/>
            <person name="Nykrynova M."/>
            <person name="Rychlik I."/>
        </authorList>
    </citation>
    <scope>NUCLEOTIDE SEQUENCE</scope>
    <source>
        <strain evidence="1">ET39</strain>
    </source>
</reference>
<reference evidence="1" key="1">
    <citation type="submission" date="2023-06" db="EMBL/GenBank/DDBJ databases">
        <title>Identification and characterization of horizontal gene transfer across gut microbiota members of farm animals based on homology search.</title>
        <authorList>
            <person name="Schwarzerova J."/>
            <person name="Nykrynova M."/>
            <person name="Jureckova K."/>
            <person name="Cejkova D."/>
            <person name="Rychlik I."/>
        </authorList>
    </citation>
    <scope>NUCLEOTIDE SEQUENCE</scope>
    <source>
        <strain evidence="1">ET39</strain>
    </source>
</reference>